<dbReference type="RefSeq" id="WP_072955426.1">
    <property type="nucleotide sequence ID" value="NZ_FQUH01000002.1"/>
</dbReference>
<name>A0A1M4V4W0_VIBGA</name>
<dbReference type="PANTHER" id="PTHR10000:SF8">
    <property type="entry name" value="HAD SUPERFAMILY HYDROLASE-LIKE, TYPE 3"/>
    <property type="match status" value="1"/>
</dbReference>
<evidence type="ECO:0008006" key="3">
    <source>
        <dbReference type="Google" id="ProtNLM"/>
    </source>
</evidence>
<dbReference type="AlphaFoldDB" id="A0A1M4V4W0"/>
<proteinExistence type="predicted"/>
<dbReference type="InterPro" id="IPR036412">
    <property type="entry name" value="HAD-like_sf"/>
</dbReference>
<dbReference type="InterPro" id="IPR006379">
    <property type="entry name" value="HAD-SF_hydro_IIB"/>
</dbReference>
<organism evidence="1 2">
    <name type="scientific">Vibrio gazogenes DSM 21264 = NBRC 103151</name>
    <dbReference type="NCBI Taxonomy" id="1123492"/>
    <lineage>
        <taxon>Bacteria</taxon>
        <taxon>Pseudomonadati</taxon>
        <taxon>Pseudomonadota</taxon>
        <taxon>Gammaproteobacteria</taxon>
        <taxon>Vibrionales</taxon>
        <taxon>Vibrionaceae</taxon>
        <taxon>Vibrio</taxon>
    </lineage>
</organism>
<dbReference type="InterPro" id="IPR023214">
    <property type="entry name" value="HAD_sf"/>
</dbReference>
<evidence type="ECO:0000313" key="2">
    <source>
        <dbReference type="Proteomes" id="UP000184159"/>
    </source>
</evidence>
<sequence>MVSLIKQLTAERAKKIEWLLTDVDDTLTWRGRIPPETLTALERLHRAGVKVVAVTGACAGWCDHIAKLWPLYGVIGENGAFWMIKNRHGFQTHYTQPVDTMRVRQEQLREKIGTILADYPDVDFATDQGYRICDVAINLSQDRIPVNKTIAQDIARRIGDLNIDGSPVNVMVSSIHINAWVGEHSKQRSGKSFLRSITQQDEIDLATVTYIGDSHNDESMFAWLPLTFGVNNILAVMDDLTHQPSFITERNGGYGFSELADNLLQLRGT</sequence>
<dbReference type="PANTHER" id="PTHR10000">
    <property type="entry name" value="PHOSPHOSERINE PHOSPHATASE"/>
    <property type="match status" value="1"/>
</dbReference>
<dbReference type="GO" id="GO:0005829">
    <property type="term" value="C:cytosol"/>
    <property type="evidence" value="ECO:0007669"/>
    <property type="project" value="TreeGrafter"/>
</dbReference>
<reference evidence="2" key="1">
    <citation type="submission" date="2016-11" db="EMBL/GenBank/DDBJ databases">
        <authorList>
            <person name="Varghese N."/>
            <person name="Submissions S."/>
        </authorList>
    </citation>
    <scope>NUCLEOTIDE SEQUENCE [LARGE SCALE GENOMIC DNA]</scope>
    <source>
        <strain evidence="2">DSM 21264</strain>
    </source>
</reference>
<dbReference type="NCBIfam" id="TIGR01484">
    <property type="entry name" value="HAD-SF-IIB"/>
    <property type="match status" value="1"/>
</dbReference>
<accession>A0A1M4V4W0</accession>
<dbReference type="SUPFAM" id="SSF56784">
    <property type="entry name" value="HAD-like"/>
    <property type="match status" value="1"/>
</dbReference>
<protein>
    <recommendedName>
        <fullName evidence="3">Sucrose phosphatase-like domain-containing protein</fullName>
    </recommendedName>
</protein>
<dbReference type="EMBL" id="FQUH01000002">
    <property type="protein sequence ID" value="SHE64014.1"/>
    <property type="molecule type" value="Genomic_DNA"/>
</dbReference>
<dbReference type="Gene3D" id="3.40.50.1000">
    <property type="entry name" value="HAD superfamily/HAD-like"/>
    <property type="match status" value="2"/>
</dbReference>
<evidence type="ECO:0000313" key="1">
    <source>
        <dbReference type="EMBL" id="SHE64014.1"/>
    </source>
</evidence>
<gene>
    <name evidence="1" type="ORF">SAMN02745781_00635</name>
</gene>
<dbReference type="GO" id="GO:0000287">
    <property type="term" value="F:magnesium ion binding"/>
    <property type="evidence" value="ECO:0007669"/>
    <property type="project" value="UniProtKB-ARBA"/>
</dbReference>
<dbReference type="Proteomes" id="UP000184159">
    <property type="component" value="Unassembled WGS sequence"/>
</dbReference>
<dbReference type="Pfam" id="PF08282">
    <property type="entry name" value="Hydrolase_3"/>
    <property type="match status" value="1"/>
</dbReference>
<keyword evidence="2" id="KW-1185">Reference proteome</keyword>
<dbReference type="GO" id="GO:0016791">
    <property type="term" value="F:phosphatase activity"/>
    <property type="evidence" value="ECO:0007669"/>
    <property type="project" value="TreeGrafter"/>
</dbReference>